<keyword evidence="1" id="KW-0812">Transmembrane</keyword>
<name>A0ABV0KNK2_9CYAN</name>
<evidence type="ECO:0000313" key="3">
    <source>
        <dbReference type="Proteomes" id="UP001476950"/>
    </source>
</evidence>
<feature type="transmembrane region" description="Helical" evidence="1">
    <location>
        <begin position="20"/>
        <end position="45"/>
    </location>
</feature>
<keyword evidence="1" id="KW-0472">Membrane</keyword>
<proteinExistence type="predicted"/>
<evidence type="ECO:0000313" key="2">
    <source>
        <dbReference type="EMBL" id="MEP1060804.1"/>
    </source>
</evidence>
<accession>A0ABV0KNK2</accession>
<feature type="transmembrane region" description="Helical" evidence="1">
    <location>
        <begin position="293"/>
        <end position="312"/>
    </location>
</feature>
<gene>
    <name evidence="2" type="ORF">NDI38_20440</name>
</gene>
<keyword evidence="3" id="KW-1185">Reference proteome</keyword>
<feature type="transmembrane region" description="Helical" evidence="1">
    <location>
        <begin position="251"/>
        <end position="273"/>
    </location>
</feature>
<dbReference type="RefSeq" id="WP_190446758.1">
    <property type="nucleotide sequence ID" value="NZ_JAMPLM010000022.1"/>
</dbReference>
<evidence type="ECO:0000256" key="1">
    <source>
        <dbReference type="SAM" id="Phobius"/>
    </source>
</evidence>
<evidence type="ECO:0008006" key="4">
    <source>
        <dbReference type="Google" id="ProtNLM"/>
    </source>
</evidence>
<dbReference type="Proteomes" id="UP001476950">
    <property type="component" value="Unassembled WGS sequence"/>
</dbReference>
<dbReference type="EMBL" id="JAMPLM010000022">
    <property type="protein sequence ID" value="MEP1060804.1"/>
    <property type="molecule type" value="Genomic_DNA"/>
</dbReference>
<reference evidence="2 3" key="1">
    <citation type="submission" date="2022-04" db="EMBL/GenBank/DDBJ databases">
        <title>Positive selection, recombination, and allopatry shape intraspecific diversity of widespread and dominant cyanobacteria.</title>
        <authorList>
            <person name="Wei J."/>
            <person name="Shu W."/>
            <person name="Hu C."/>
        </authorList>
    </citation>
    <scope>NUCLEOTIDE SEQUENCE [LARGE SCALE GENOMIC DNA]</scope>
    <source>
        <strain evidence="2 3">AS-A4</strain>
    </source>
</reference>
<keyword evidence="1" id="KW-1133">Transmembrane helix</keyword>
<organism evidence="2 3">
    <name type="scientific">Stenomitos frigidus AS-A4</name>
    <dbReference type="NCBI Taxonomy" id="2933935"/>
    <lineage>
        <taxon>Bacteria</taxon>
        <taxon>Bacillati</taxon>
        <taxon>Cyanobacteriota</taxon>
        <taxon>Cyanophyceae</taxon>
        <taxon>Leptolyngbyales</taxon>
        <taxon>Leptolyngbyaceae</taxon>
        <taxon>Stenomitos</taxon>
    </lineage>
</organism>
<sequence length="537" mass="61892">MLSPQLPPARKPLKRRQNLWFERMMAIVALANLGLVFFDLTYIPLRNFWLLGKIKLPLLPTLTLPLPPAPDICKPLGEKPDRATLITACYDRTKGIEAYRDTQAYLDTVNQLKQQLQQNGLQSAAVTQTLRSLREQSTLMVSENWFTVAEKSGTLEKVKDRLRDHIYVENASVAARVVGNNLAQRATFEEGVQRKTKRSTQTAFNIFWSPEYLAQAGAQQELDWFDTHIRHLIQTNYYRSIEENGEFTNQFWLLDAPFVILFAIEFLARTWYISRQFKSVSWRDAIFWRWYDVLLFFPFGILFYSWAWLRIIPVAIRLHQARLVDLERLREQATQGFVGGIAEELTEVVVVQVLSQVQQAIRQGEIVRWLLQPKPNQITVNNVDEIAELISLFIKLTVYQVLPKVQPDVEALLRHNIEAVLNQAPAYQTLKTVPGLSEVPTQLIDRLITEVVQATYSTLTTALEDPIGAELTKRLVQNFGQTLGDEVQQQHVTDELKSLVNDLLEELKLNYVKRSAEVDVETLLEETRQLHQSARKR</sequence>
<comment type="caution">
    <text evidence="2">The sequence shown here is derived from an EMBL/GenBank/DDBJ whole genome shotgun (WGS) entry which is preliminary data.</text>
</comment>
<protein>
    <recommendedName>
        <fullName evidence="4">Uridine phosphorylase</fullName>
    </recommendedName>
</protein>